<dbReference type="NCBIfam" id="TIGR04183">
    <property type="entry name" value="Por_Secre_tail"/>
    <property type="match status" value="1"/>
</dbReference>
<comment type="caution">
    <text evidence="4">The sequence shown here is derived from an EMBL/GenBank/DDBJ whole genome shotgun (WGS) entry which is preliminary data.</text>
</comment>
<feature type="signal peptide" evidence="2">
    <location>
        <begin position="1"/>
        <end position="33"/>
    </location>
</feature>
<dbReference type="EMBL" id="JAFIDN010000012">
    <property type="protein sequence ID" value="MBP3193649.1"/>
    <property type="molecule type" value="Genomic_DNA"/>
</dbReference>
<feature type="domain" description="Secretion system C-terminal sorting" evidence="3">
    <location>
        <begin position="892"/>
        <end position="966"/>
    </location>
</feature>
<evidence type="ECO:0000256" key="2">
    <source>
        <dbReference type="SAM" id="SignalP"/>
    </source>
</evidence>
<dbReference type="Proteomes" id="UP000673975">
    <property type="component" value="Unassembled WGS sequence"/>
</dbReference>
<dbReference type="GO" id="GO:0008237">
    <property type="term" value="F:metallopeptidase activity"/>
    <property type="evidence" value="ECO:0007669"/>
    <property type="project" value="UniProtKB-KW"/>
</dbReference>
<gene>
    <name evidence="4" type="ORF">NATSA_13310</name>
</gene>
<dbReference type="InterPro" id="IPR024079">
    <property type="entry name" value="MetalloPept_cat_dom_sf"/>
</dbReference>
<dbReference type="Gene3D" id="3.40.390.10">
    <property type="entry name" value="Collagenase (Catalytic Domain)"/>
    <property type="match status" value="1"/>
</dbReference>
<dbReference type="Pfam" id="PF18962">
    <property type="entry name" value="Por_Secre_tail"/>
    <property type="match status" value="1"/>
</dbReference>
<name>A0A8J7RTK8_9BACT</name>
<keyword evidence="4" id="KW-0378">Hydrolase</keyword>
<feature type="region of interest" description="Disordered" evidence="1">
    <location>
        <begin position="567"/>
        <end position="595"/>
    </location>
</feature>
<protein>
    <submittedName>
        <fullName evidence="4">Zinc-dependent metalloprotease</fullName>
    </submittedName>
</protein>
<keyword evidence="5" id="KW-1185">Reference proteome</keyword>
<keyword evidence="4" id="KW-0482">Metalloprotease</keyword>
<accession>A0A8J7RTK8</accession>
<dbReference type="Gene3D" id="2.60.40.4070">
    <property type="match status" value="1"/>
</dbReference>
<evidence type="ECO:0000313" key="5">
    <source>
        <dbReference type="Proteomes" id="UP000673975"/>
    </source>
</evidence>
<evidence type="ECO:0000259" key="3">
    <source>
        <dbReference type="Pfam" id="PF18962"/>
    </source>
</evidence>
<dbReference type="AlphaFoldDB" id="A0A8J7RTK8"/>
<reference evidence="4" key="1">
    <citation type="submission" date="2021-02" db="EMBL/GenBank/DDBJ databases">
        <title>Natronogracilivirga saccharolytica gen. nov. sp. nov. a new anaerobic, haloalkiliphilic carbohydrate-fermenting bacterium from soda lake and proposing of Cyclonatronumiaceae fam. nov. in the phylum Balneolaeota.</title>
        <authorList>
            <person name="Zhilina T.N."/>
            <person name="Sorokin D.Y."/>
            <person name="Zavarzina D.G."/>
            <person name="Toshchakov S.V."/>
            <person name="Kublanov I.V."/>
        </authorList>
    </citation>
    <scope>NUCLEOTIDE SEQUENCE</scope>
    <source>
        <strain evidence="4">Z-1702</strain>
    </source>
</reference>
<keyword evidence="2" id="KW-0732">Signal</keyword>
<dbReference type="SUPFAM" id="SSF55486">
    <property type="entry name" value="Metalloproteases ('zincins'), catalytic domain"/>
    <property type="match status" value="1"/>
</dbReference>
<evidence type="ECO:0000313" key="4">
    <source>
        <dbReference type="EMBL" id="MBP3193649.1"/>
    </source>
</evidence>
<organism evidence="4 5">
    <name type="scientific">Natronogracilivirga saccharolytica</name>
    <dbReference type="NCBI Taxonomy" id="2812953"/>
    <lineage>
        <taxon>Bacteria</taxon>
        <taxon>Pseudomonadati</taxon>
        <taxon>Balneolota</taxon>
        <taxon>Balneolia</taxon>
        <taxon>Balneolales</taxon>
        <taxon>Cyclonatronaceae</taxon>
        <taxon>Natronogracilivirga</taxon>
    </lineage>
</organism>
<feature type="chain" id="PRO_5035242568" evidence="2">
    <location>
        <begin position="34"/>
        <end position="970"/>
    </location>
</feature>
<dbReference type="InterPro" id="IPR026444">
    <property type="entry name" value="Secre_tail"/>
</dbReference>
<dbReference type="RefSeq" id="WP_210513104.1">
    <property type="nucleotide sequence ID" value="NZ_JAFIDN010000012.1"/>
</dbReference>
<keyword evidence="4" id="KW-0645">Protease</keyword>
<evidence type="ECO:0000256" key="1">
    <source>
        <dbReference type="SAM" id="MobiDB-lite"/>
    </source>
</evidence>
<sequence length="970" mass="106557">MSRFSGTCPSRPTSRLFTLLVLCTLPFALPATAASSGGNELFRFTQQKQLQQQMEMGDAAIISLNDDLTSRTFKKGDVISVPVQQGTEESFEITAVSEFIGGIQSVRAVHVDDPYSQMTFSFGNGQMLGKVDRFSSGESYRILPASQSMQKSAPGSYGEHIWKFRNPDQEQILECGVDDNFSGLSDPAHSHHHDDPMSQSRLFPAFDIASDVGENNVPIDILLVYTEDAETWAAENEGSIELVLSEMMNLSQQTMDNSGANIELRVAHQMKTTYEEEGNDTSEDLYRLTASSGFNPWGSDYDGYMDAVHSARDQYGADLVSLIADISDVGGIAFLMSNPAGTPQLGFSVNAVRQMTNTYTFAHEIGHNLGNQHSRNQERAAANIFGGLFSYATGWRFTGDDGRRYTTVMTYAEGDERIPYFSSPDVRYQGTQTGSYSGSNAPADNVRNMLYTRNIAANYRPTQVDPPEADVDDGLIVIDGDFQYVREISVPVSNNGTGTLYWTADVSYPEALQPPVKIAGSGGGTRPVAAGEPVKGPGRPVISSSYPALTTEGKQLIRHTDRPEYQSKSVPFVSSGDDRLSGGTASGKTLPGVADNGSGRVSNTILSTNFGFTRLLGNETQRTVSNEWASFPRETSNEFTITHDNPTTGDMNLRLTPVTSLDEGSLTGVEAPFTGSLVSQGFTISMDLHLPELESDNQFHVIMDDATNNMVTTWLRFDEGKIWIRDRITEEGNDFFDVGATYEPDEYFNLEIEIDPLNRQITYLIDGLPIFEGDLYGGSTPEAILLAHTNYHTDEVFDIDNFHVVSLPYEDFPRFQIRKPSGGIAAGDQRDITFEVMADGVADGTYEFDLVIRTNDRDNSEIIVPVEYEVSGAPVSADPGEMVAEFNLGQNYPNPFNPSTTISYTLPERSDVRLDVINVQGRRVATLVNDNQAPGEYEVQFDATGLASGVYLYRLQAGSFTRTERMVLVK</sequence>
<proteinExistence type="predicted"/>
<dbReference type="Pfam" id="PF13582">
    <property type="entry name" value="Reprolysin_3"/>
    <property type="match status" value="1"/>
</dbReference>